<name>A0A8T1V6U3_9STRA</name>
<gene>
    <name evidence="2" type="ORF">PHYBOEH_002007</name>
</gene>
<reference evidence="2" key="1">
    <citation type="submission" date="2021-02" db="EMBL/GenBank/DDBJ databases">
        <authorList>
            <person name="Palmer J.M."/>
        </authorList>
    </citation>
    <scope>NUCLEOTIDE SEQUENCE</scope>
    <source>
        <strain evidence="2">SCRP23</strain>
    </source>
</reference>
<feature type="coiled-coil region" evidence="1">
    <location>
        <begin position="130"/>
        <end position="164"/>
    </location>
</feature>
<sequence>MDTDGYSLLLDKSSLNLGSLSFPTSMVEEMSQDYDFLGNIGDLSAMWTDSTLPQSAQSLVDDTRGDNTKEVENLAKKEQLRLRGRIRRRAHIQRRKWEKEALLKDIDDLSKLIALKGKAETNVSPRYQSARKTSLAIRDAVEERQRLRAEVRKYAALIEEFRRKFTDLSGSFNERIPGSDPHYHLKCPQTTLFQQYTQELSTVYSETGDIFQACAADMGTCSSRNIRTIQRMEGTTTYYQSCVKQSIPFEYRQTCDILWQLAHMVQDRAHYRQVDDQGNTAAVEFRIPGDPSSNQEGSLLVHLVIRRYEEKGRMVLVWRALTEGEGFFNGMNLDETGWCSVAPSAMSDSCAVVEICIRSVPVHVGTATSQKTVENQFTDMVLKTTEEDVLAIAEKLETLLLDEALEGIEL</sequence>
<dbReference type="AlphaFoldDB" id="A0A8T1V6U3"/>
<dbReference type="Proteomes" id="UP000693981">
    <property type="component" value="Unassembled WGS sequence"/>
</dbReference>
<evidence type="ECO:0008006" key="4">
    <source>
        <dbReference type="Google" id="ProtNLM"/>
    </source>
</evidence>
<keyword evidence="1" id="KW-0175">Coiled coil</keyword>
<evidence type="ECO:0000313" key="3">
    <source>
        <dbReference type="Proteomes" id="UP000693981"/>
    </source>
</evidence>
<protein>
    <recommendedName>
        <fullName evidence="4">M96 mating-specific protein family</fullName>
    </recommendedName>
</protein>
<organism evidence="2 3">
    <name type="scientific">Phytophthora boehmeriae</name>
    <dbReference type="NCBI Taxonomy" id="109152"/>
    <lineage>
        <taxon>Eukaryota</taxon>
        <taxon>Sar</taxon>
        <taxon>Stramenopiles</taxon>
        <taxon>Oomycota</taxon>
        <taxon>Peronosporomycetes</taxon>
        <taxon>Peronosporales</taxon>
        <taxon>Peronosporaceae</taxon>
        <taxon>Phytophthora</taxon>
    </lineage>
</organism>
<dbReference type="OrthoDB" id="104333at2759"/>
<keyword evidence="3" id="KW-1185">Reference proteome</keyword>
<proteinExistence type="predicted"/>
<accession>A0A8T1V6U3</accession>
<dbReference type="EMBL" id="JAGDFL010001473">
    <property type="protein sequence ID" value="KAG7375819.1"/>
    <property type="molecule type" value="Genomic_DNA"/>
</dbReference>
<evidence type="ECO:0000313" key="2">
    <source>
        <dbReference type="EMBL" id="KAG7375819.1"/>
    </source>
</evidence>
<comment type="caution">
    <text evidence="2">The sequence shown here is derived from an EMBL/GenBank/DDBJ whole genome shotgun (WGS) entry which is preliminary data.</text>
</comment>
<evidence type="ECO:0000256" key="1">
    <source>
        <dbReference type="SAM" id="Coils"/>
    </source>
</evidence>